<evidence type="ECO:0008006" key="3">
    <source>
        <dbReference type="Google" id="ProtNLM"/>
    </source>
</evidence>
<dbReference type="SUPFAM" id="SSF48452">
    <property type="entry name" value="TPR-like"/>
    <property type="match status" value="1"/>
</dbReference>
<name>A0ABR7JR77_9FIRM</name>
<dbReference type="InterPro" id="IPR011990">
    <property type="entry name" value="TPR-like_helical_dom_sf"/>
</dbReference>
<evidence type="ECO:0000313" key="1">
    <source>
        <dbReference type="EMBL" id="MBC5997420.1"/>
    </source>
</evidence>
<dbReference type="SMART" id="SM00028">
    <property type="entry name" value="TPR"/>
    <property type="match status" value="1"/>
</dbReference>
<dbReference type="InterPro" id="IPR019734">
    <property type="entry name" value="TPR_rpt"/>
</dbReference>
<evidence type="ECO:0000313" key="2">
    <source>
        <dbReference type="Proteomes" id="UP000609849"/>
    </source>
</evidence>
<dbReference type="RefSeq" id="WP_153971958.1">
    <property type="nucleotide sequence ID" value="NZ_JACRWE010000005.1"/>
</dbReference>
<reference evidence="1 2" key="1">
    <citation type="submission" date="2020-08" db="EMBL/GenBank/DDBJ databases">
        <authorList>
            <person name="Liu C."/>
            <person name="Sun Q."/>
        </authorList>
    </citation>
    <scope>NUCLEOTIDE SEQUENCE [LARGE SCALE GENOMIC DNA]</scope>
    <source>
        <strain evidence="1 2">NSJ-18</strain>
    </source>
</reference>
<sequence>MLAFEYKVNSYEVEEKEAIDCLKKYNYELAKEHIYNMMMEEDSFPEGHNLLGIMYELQGDLDLARKHYRASYALDQTYKAADKNLQRVTSFQYIFKLEDIDYGNKIYNEEYNLYKLVYDKRNIGRLLKR</sequence>
<accession>A0ABR7JR77</accession>
<dbReference type="Proteomes" id="UP000609849">
    <property type="component" value="Unassembled WGS sequence"/>
</dbReference>
<organism evidence="1 2">
    <name type="scientific">Romboutsia faecis</name>
    <dbReference type="NCBI Taxonomy" id="2764597"/>
    <lineage>
        <taxon>Bacteria</taxon>
        <taxon>Bacillati</taxon>
        <taxon>Bacillota</taxon>
        <taxon>Clostridia</taxon>
        <taxon>Peptostreptococcales</taxon>
        <taxon>Peptostreptococcaceae</taxon>
        <taxon>Romboutsia</taxon>
    </lineage>
</organism>
<dbReference type="Gene3D" id="1.25.40.10">
    <property type="entry name" value="Tetratricopeptide repeat domain"/>
    <property type="match status" value="1"/>
</dbReference>
<gene>
    <name evidence="1" type="ORF">H8923_11655</name>
</gene>
<keyword evidence="2" id="KW-1185">Reference proteome</keyword>
<dbReference type="EMBL" id="JACRWE010000005">
    <property type="protein sequence ID" value="MBC5997420.1"/>
    <property type="molecule type" value="Genomic_DNA"/>
</dbReference>
<proteinExistence type="predicted"/>
<comment type="caution">
    <text evidence="1">The sequence shown here is derived from an EMBL/GenBank/DDBJ whole genome shotgun (WGS) entry which is preliminary data.</text>
</comment>
<protein>
    <recommendedName>
        <fullName evidence="3">Tetratricopeptide repeat protein</fullName>
    </recommendedName>
</protein>